<evidence type="ECO:0000256" key="1">
    <source>
        <dbReference type="ARBA" id="ARBA00004429"/>
    </source>
</evidence>
<evidence type="ECO:0000313" key="16">
    <source>
        <dbReference type="EMBL" id="ERF61321.1"/>
    </source>
</evidence>
<evidence type="ECO:0000259" key="15">
    <source>
        <dbReference type="Pfam" id="PF14849"/>
    </source>
</evidence>
<dbReference type="PANTHER" id="PTHR12428:SF65">
    <property type="entry name" value="CYTOCHROME C OXIDASE ASSEMBLY PROTEIN COX18, MITOCHONDRIAL"/>
    <property type="match status" value="1"/>
</dbReference>
<dbReference type="InterPro" id="IPR028055">
    <property type="entry name" value="YidC/Oxa/ALB_C"/>
</dbReference>
<dbReference type="HAMAP" id="MF_01810">
    <property type="entry name" value="YidC_type1"/>
    <property type="match status" value="1"/>
</dbReference>
<sequence>MDKNTVWAIALSTVVIGTFMVLQATVFAPQRQNVSANTEGPAAISTEALPGNSQDAAPVLIASSDTEEAVSEQSLTIVTDKIKAAFTNRGGDIIGYELLNHVDTDTNKGVEMADNISAFNRACAVSFGDANGAMINDLFSVEQPDANTVLFTKRYNGYTFGKRYTFIPGEYMFKLEVLMHSDEGTVSLNTNNAAYTIRTAPQVGPHYNPRMNRYDSRMFITFDGNKKKYVQVGTKQFKPYKRDYVWAGIAGKYFEELFIPEKPETMTGEAYYSSRTEVGDYANAQAFFTRKPFSGTDMADTYYVYFGPRNETDLRLYNTAQANGWQLENVKLDESLQGYGWLGWLEKILKWVLEMLYKVVHNWGVAIIIMTILLKLAMFPLTRQQSLGTLKMQALQPKITELQTKYKDNPQKLQAETAKLYKDNGYNPMSGCLPMLFQFLIIFAMYDLFNNYFEFRGASFIPGWIPDLSTGDSVYAFKRDIPFIGSFLGNSIRILPIIYLASQLLYGKITMVGGTAAGAGSSAGQMKFMMYGMPLIFFFLFYNAPSGLLLYWTVSNIIQMGQQLIINKFMRQKKAEIAAQAGQFKIVKKGKKR</sequence>
<dbReference type="InterPro" id="IPR028053">
    <property type="entry name" value="Membr_insert_YidC_N"/>
</dbReference>
<dbReference type="OrthoDB" id="9780552at2"/>
<dbReference type="GO" id="GO:0051205">
    <property type="term" value="P:protein insertion into membrane"/>
    <property type="evidence" value="ECO:0007669"/>
    <property type="project" value="TreeGrafter"/>
</dbReference>
<protein>
    <recommendedName>
        <fullName evidence="3 13">Membrane protein insertase YidC</fullName>
    </recommendedName>
    <alternativeName>
        <fullName evidence="12 13">Foldase YidC</fullName>
    </alternativeName>
    <alternativeName>
        <fullName evidence="11 13">Membrane integrase YidC</fullName>
    </alternativeName>
    <alternativeName>
        <fullName evidence="13">Membrane protein YidC</fullName>
    </alternativeName>
</protein>
<dbReference type="InterPro" id="IPR038221">
    <property type="entry name" value="YidC_periplasmic_sf"/>
</dbReference>
<dbReference type="CDD" id="cd19961">
    <property type="entry name" value="EcYidC-like_peri"/>
    <property type="match status" value="1"/>
</dbReference>
<name>U2LJV9_TRESO</name>
<evidence type="ECO:0000256" key="13">
    <source>
        <dbReference type="HAMAP-Rule" id="MF_01810"/>
    </source>
</evidence>
<dbReference type="Gene3D" id="2.70.98.90">
    <property type="match status" value="1"/>
</dbReference>
<organism evidence="16 18">
    <name type="scientific">Treponema socranskii subsp. socranskii VPI DR56BR1116 = ATCC 35536</name>
    <dbReference type="NCBI Taxonomy" id="1125725"/>
    <lineage>
        <taxon>Bacteria</taxon>
        <taxon>Pseudomonadati</taxon>
        <taxon>Spirochaetota</taxon>
        <taxon>Spirochaetia</taxon>
        <taxon>Spirochaetales</taxon>
        <taxon>Treponemataceae</taxon>
        <taxon>Treponema</taxon>
    </lineage>
</organism>
<dbReference type="EMBL" id="AUZJ01000013">
    <property type="protein sequence ID" value="ERF61321.1"/>
    <property type="molecule type" value="Genomic_DNA"/>
</dbReference>
<dbReference type="PRINTS" id="PR00701">
    <property type="entry name" value="60KDINNERMP"/>
</dbReference>
<evidence type="ECO:0000256" key="10">
    <source>
        <dbReference type="ARBA" id="ARBA00023186"/>
    </source>
</evidence>
<dbReference type="GO" id="GO:0032977">
    <property type="term" value="F:membrane insertase activity"/>
    <property type="evidence" value="ECO:0007669"/>
    <property type="project" value="InterPro"/>
</dbReference>
<dbReference type="AlphaFoldDB" id="U2LJV9"/>
<evidence type="ECO:0000256" key="6">
    <source>
        <dbReference type="ARBA" id="ARBA00022692"/>
    </source>
</evidence>
<dbReference type="eggNOG" id="COG0706">
    <property type="taxonomic scope" value="Bacteria"/>
</dbReference>
<dbReference type="EMBL" id="AVQI01000020">
    <property type="protein sequence ID" value="ERK04526.1"/>
    <property type="molecule type" value="Genomic_DNA"/>
</dbReference>
<dbReference type="InterPro" id="IPR019998">
    <property type="entry name" value="Membr_insert_YidC"/>
</dbReference>
<evidence type="ECO:0000256" key="8">
    <source>
        <dbReference type="ARBA" id="ARBA00022989"/>
    </source>
</evidence>
<dbReference type="GO" id="GO:0005886">
    <property type="term" value="C:plasma membrane"/>
    <property type="evidence" value="ECO:0007669"/>
    <property type="project" value="UniProtKB-SubCell"/>
</dbReference>
<feature type="domain" description="Membrane insertase YidC N-terminal" evidence="15">
    <location>
        <begin position="75"/>
        <end position="352"/>
    </location>
</feature>
<keyword evidence="8 13" id="KW-1133">Transmembrane helix</keyword>
<keyword evidence="5 13" id="KW-1003">Cell membrane</keyword>
<feature type="transmembrane region" description="Helical" evidence="13">
    <location>
        <begin position="535"/>
        <end position="554"/>
    </location>
</feature>
<dbReference type="InterPro" id="IPR047196">
    <property type="entry name" value="YidC_ALB_C"/>
</dbReference>
<gene>
    <name evidence="13 16" type="primary">yidC</name>
    <name evidence="17" type="ORF">HMPREF0860_0758</name>
    <name evidence="16" type="ORF">HMPREF1325_2198</name>
</gene>
<keyword evidence="6 13" id="KW-0812">Transmembrane</keyword>
<evidence type="ECO:0000256" key="11">
    <source>
        <dbReference type="ARBA" id="ARBA00033245"/>
    </source>
</evidence>
<evidence type="ECO:0000256" key="3">
    <source>
        <dbReference type="ARBA" id="ARBA00015325"/>
    </source>
</evidence>
<evidence type="ECO:0000256" key="2">
    <source>
        <dbReference type="ARBA" id="ARBA00010527"/>
    </source>
</evidence>
<keyword evidence="4 13" id="KW-0813">Transport</keyword>
<evidence type="ECO:0000256" key="4">
    <source>
        <dbReference type="ARBA" id="ARBA00022448"/>
    </source>
</evidence>
<evidence type="ECO:0000256" key="7">
    <source>
        <dbReference type="ARBA" id="ARBA00022927"/>
    </source>
</evidence>
<dbReference type="Pfam" id="PF02096">
    <property type="entry name" value="60KD_IMP"/>
    <property type="match status" value="1"/>
</dbReference>
<reference evidence="18 19" key="1">
    <citation type="submission" date="2013-08" db="EMBL/GenBank/DDBJ databases">
        <authorList>
            <person name="Durkin A.S."/>
            <person name="Haft D.R."/>
            <person name="McCorrison J."/>
            <person name="Torralba M."/>
            <person name="Gillis M."/>
            <person name="Haft D.H."/>
            <person name="Methe B."/>
            <person name="Sutton G."/>
            <person name="Nelson K.E."/>
        </authorList>
    </citation>
    <scope>NUCLEOTIDE SEQUENCE [LARGE SCALE GENOMIC DNA]</scope>
    <source>
        <strain evidence="17 19">ATCC 35536</strain>
        <strain evidence="16 18">VPI DR56BR1116</strain>
    </source>
</reference>
<dbReference type="InterPro" id="IPR001708">
    <property type="entry name" value="YidC/ALB3/OXA1/COX18"/>
</dbReference>
<evidence type="ECO:0000313" key="18">
    <source>
        <dbReference type="Proteomes" id="UP000016412"/>
    </source>
</evidence>
<proteinExistence type="inferred from homology"/>
<dbReference type="Pfam" id="PF14849">
    <property type="entry name" value="YidC_periplas"/>
    <property type="match status" value="1"/>
</dbReference>
<keyword evidence="19" id="KW-1185">Reference proteome</keyword>
<dbReference type="CDD" id="cd20070">
    <property type="entry name" value="5TM_YidC_Alb3"/>
    <property type="match status" value="1"/>
</dbReference>
<keyword evidence="10 13" id="KW-0143">Chaperone</keyword>
<accession>U2LJV9</accession>
<comment type="function">
    <text evidence="13">Required for the insertion and/or proper folding and/or complex formation of integral membrane proteins into the membrane. Involved in integration of membrane proteins that insert both dependently and independently of the Sec translocase complex, as well as at least some lipoproteins. Aids folding of multispanning membrane proteins.</text>
</comment>
<comment type="similarity">
    <text evidence="2 13">Belongs to the OXA1/ALB3/YidC family. Type 1 subfamily.</text>
</comment>
<evidence type="ECO:0000256" key="12">
    <source>
        <dbReference type="ARBA" id="ARBA00033342"/>
    </source>
</evidence>
<dbReference type="NCBIfam" id="TIGR03593">
    <property type="entry name" value="yidC_nterm"/>
    <property type="match status" value="1"/>
</dbReference>
<comment type="subunit">
    <text evidence="13">Interacts with the Sec translocase complex via SecD. Specifically interacts with transmembrane segments of nascent integral membrane proteins during membrane integration.</text>
</comment>
<dbReference type="STRING" id="1125725.HMPREF1325_2198"/>
<keyword evidence="7 13" id="KW-0653">Protein transport</keyword>
<evidence type="ECO:0000259" key="14">
    <source>
        <dbReference type="Pfam" id="PF02096"/>
    </source>
</evidence>
<feature type="domain" description="Membrane insertase YidC/Oxa/ALB C-terminal" evidence="14">
    <location>
        <begin position="363"/>
        <end position="568"/>
    </location>
</feature>
<dbReference type="Proteomes" id="UP000016412">
    <property type="component" value="Unassembled WGS sequence"/>
</dbReference>
<feature type="transmembrane region" description="Helical" evidence="13">
    <location>
        <begin position="359"/>
        <end position="381"/>
    </location>
</feature>
<dbReference type="RefSeq" id="WP_021329624.1">
    <property type="nucleotide sequence ID" value="NZ_AUZJ01000013.1"/>
</dbReference>
<evidence type="ECO:0000256" key="9">
    <source>
        <dbReference type="ARBA" id="ARBA00023136"/>
    </source>
</evidence>
<evidence type="ECO:0000256" key="5">
    <source>
        <dbReference type="ARBA" id="ARBA00022475"/>
    </source>
</evidence>
<keyword evidence="9 13" id="KW-0472">Membrane</keyword>
<evidence type="ECO:0000313" key="19">
    <source>
        <dbReference type="Proteomes" id="UP000016646"/>
    </source>
</evidence>
<evidence type="ECO:0000313" key="17">
    <source>
        <dbReference type="EMBL" id="ERK04526.1"/>
    </source>
</evidence>
<feature type="transmembrane region" description="Helical" evidence="13">
    <location>
        <begin position="6"/>
        <end position="28"/>
    </location>
</feature>
<dbReference type="PANTHER" id="PTHR12428">
    <property type="entry name" value="OXA1"/>
    <property type="match status" value="1"/>
</dbReference>
<dbReference type="NCBIfam" id="TIGR03592">
    <property type="entry name" value="yidC_oxa1_cterm"/>
    <property type="match status" value="1"/>
</dbReference>
<dbReference type="PATRIC" id="fig|1125725.3.peg.647"/>
<dbReference type="Proteomes" id="UP000016646">
    <property type="component" value="Unassembled WGS sequence"/>
</dbReference>
<comment type="subcellular location">
    <subcellularLocation>
        <location evidence="1">Cell inner membrane</location>
        <topology evidence="1">Multi-pass membrane protein</topology>
    </subcellularLocation>
    <subcellularLocation>
        <location evidence="13">Cell membrane</location>
        <topology evidence="13">Multi-pass membrane protein</topology>
    </subcellularLocation>
</comment>
<dbReference type="GO" id="GO:0015031">
    <property type="term" value="P:protein transport"/>
    <property type="evidence" value="ECO:0007669"/>
    <property type="project" value="UniProtKB-KW"/>
</dbReference>
<comment type="caution">
    <text evidence="16">The sequence shown here is derived from an EMBL/GenBank/DDBJ whole genome shotgun (WGS) entry which is preliminary data.</text>
</comment>
<feature type="transmembrane region" description="Helical" evidence="13">
    <location>
        <begin position="428"/>
        <end position="449"/>
    </location>
</feature>